<dbReference type="GO" id="GO:0007165">
    <property type="term" value="P:signal transduction"/>
    <property type="evidence" value="ECO:0007669"/>
    <property type="project" value="UniProtKB-KW"/>
</dbReference>
<dbReference type="STRING" id="327939.BIW53_01725"/>
<dbReference type="PANTHER" id="PTHR43531">
    <property type="entry name" value="PROTEIN ICFG"/>
    <property type="match status" value="1"/>
</dbReference>
<protein>
    <submittedName>
        <fullName evidence="8">Chemotaxis protein</fullName>
    </submittedName>
</protein>
<dbReference type="Gene3D" id="1.10.287.950">
    <property type="entry name" value="Methyl-accepting chemotaxis protein"/>
    <property type="match status" value="1"/>
</dbReference>
<dbReference type="SUPFAM" id="SSF158472">
    <property type="entry name" value="HAMP domain-like"/>
    <property type="match status" value="1"/>
</dbReference>
<evidence type="ECO:0000256" key="5">
    <source>
        <dbReference type="PROSITE-ProRule" id="PRU00284"/>
    </source>
</evidence>
<evidence type="ECO:0000259" key="7">
    <source>
        <dbReference type="PROSITE" id="PS50885"/>
    </source>
</evidence>
<feature type="domain" description="HAMP" evidence="7">
    <location>
        <begin position="474"/>
        <end position="515"/>
    </location>
</feature>
<feature type="domain" description="HAMP" evidence="7">
    <location>
        <begin position="688"/>
        <end position="740"/>
    </location>
</feature>
<dbReference type="RefSeq" id="WP_070990045.1">
    <property type="nucleotide sequence ID" value="NZ_CBCSHD010000003.1"/>
</dbReference>
<gene>
    <name evidence="8" type="ORF">BIW53_01725</name>
</gene>
<dbReference type="Pfam" id="PF18947">
    <property type="entry name" value="HAMP_2"/>
    <property type="match status" value="1"/>
</dbReference>
<dbReference type="PROSITE" id="PS50885">
    <property type="entry name" value="HAMP"/>
    <property type="match status" value="5"/>
</dbReference>
<accession>A0A1S1NF86</accession>
<dbReference type="AlphaFoldDB" id="A0A1S1NF86"/>
<feature type="domain" description="HAMP" evidence="7">
    <location>
        <begin position="778"/>
        <end position="830"/>
    </location>
</feature>
<dbReference type="SMART" id="SM00283">
    <property type="entry name" value="MA"/>
    <property type="match status" value="1"/>
</dbReference>
<organism evidence="8 9">
    <name type="scientific">Pseudoalteromonas byunsanensis</name>
    <dbReference type="NCBI Taxonomy" id="327939"/>
    <lineage>
        <taxon>Bacteria</taxon>
        <taxon>Pseudomonadati</taxon>
        <taxon>Pseudomonadota</taxon>
        <taxon>Gammaproteobacteria</taxon>
        <taxon>Alteromonadales</taxon>
        <taxon>Pseudoalteromonadaceae</taxon>
        <taxon>Pseudoalteromonas</taxon>
    </lineage>
</organism>
<feature type="domain" description="Methyl-accepting transducer" evidence="6">
    <location>
        <begin position="835"/>
        <end position="1064"/>
    </location>
</feature>
<name>A0A1S1NF86_9GAMM</name>
<dbReference type="Gene3D" id="3.30.450.20">
    <property type="entry name" value="PAS domain"/>
    <property type="match status" value="1"/>
</dbReference>
<dbReference type="CDD" id="cd06225">
    <property type="entry name" value="HAMP"/>
    <property type="match status" value="1"/>
</dbReference>
<feature type="domain" description="HAMP" evidence="7">
    <location>
        <begin position="417"/>
        <end position="470"/>
    </location>
</feature>
<evidence type="ECO:0000256" key="3">
    <source>
        <dbReference type="ARBA" id="ARBA00023224"/>
    </source>
</evidence>
<comment type="caution">
    <text evidence="8">The sequence shown here is derived from an EMBL/GenBank/DDBJ whole genome shotgun (WGS) entry which is preliminary data.</text>
</comment>
<comment type="subcellular location">
    <subcellularLocation>
        <location evidence="1">Membrane</location>
    </subcellularLocation>
</comment>
<dbReference type="Proteomes" id="UP000180253">
    <property type="component" value="Unassembled WGS sequence"/>
</dbReference>
<dbReference type="InterPro" id="IPR004089">
    <property type="entry name" value="MCPsignal_dom"/>
</dbReference>
<evidence type="ECO:0000259" key="6">
    <source>
        <dbReference type="PROSITE" id="PS50111"/>
    </source>
</evidence>
<dbReference type="GO" id="GO:0006935">
    <property type="term" value="P:chemotaxis"/>
    <property type="evidence" value="ECO:0007669"/>
    <property type="project" value="UniProtKB-KW"/>
</dbReference>
<keyword evidence="2" id="KW-0145">Chemotaxis</keyword>
<dbReference type="SMART" id="SM00304">
    <property type="entry name" value="HAMP"/>
    <property type="match status" value="5"/>
</dbReference>
<dbReference type="InterPro" id="IPR003660">
    <property type="entry name" value="HAMP_dom"/>
</dbReference>
<dbReference type="Gene3D" id="1.10.8.500">
    <property type="entry name" value="HAMP domain in histidine kinase"/>
    <property type="match status" value="1"/>
</dbReference>
<comment type="similarity">
    <text evidence="4">Belongs to the methyl-accepting chemotaxis (MCP) protein family.</text>
</comment>
<dbReference type="Pfam" id="PF00015">
    <property type="entry name" value="MCPsignal"/>
    <property type="match status" value="1"/>
</dbReference>
<feature type="domain" description="HAMP" evidence="7">
    <location>
        <begin position="598"/>
        <end position="650"/>
    </location>
</feature>
<dbReference type="SUPFAM" id="SSF58104">
    <property type="entry name" value="Methyl-accepting chemotaxis protein (MCP) signaling domain"/>
    <property type="match status" value="2"/>
</dbReference>
<evidence type="ECO:0000313" key="9">
    <source>
        <dbReference type="Proteomes" id="UP000180253"/>
    </source>
</evidence>
<evidence type="ECO:0000313" key="8">
    <source>
        <dbReference type="EMBL" id="OHU97509.1"/>
    </source>
</evidence>
<evidence type="ECO:0000256" key="2">
    <source>
        <dbReference type="ARBA" id="ARBA00022500"/>
    </source>
</evidence>
<sequence length="1096" mass="118480">MRNFIKHITTLNLTKKLTIAFLLVALIPTAGIIAIALYHSSSALQAQSYAQLGAVSEVKKNAVLRHFDGVRDKLQMLTINPHTAKAAESFTYAIANLDAPTHIPQSLNNFYQTQFTNKFIAENPNTPPPTGLLDTLTPEGIELQTRYIANNTYPLGEKSRLISTGHLDSYDLAHREFHQYFTEISNISELYDLFIIDNDTGIVAYSVFKELDFATSLIDGPYADSNLAKVFNAAKRLEGDQTYAFVDYEPYLPSYNAPASFIAAPIEIEGTAGATLVFQLSVTALNSIMTEREGLGESGETYLVGPEGLMRSDSYLDPLNHSVVNSFKNPQKGSINTESYRLAIAGQAGQKLITDYNGHSVLSAYTPINIMGVQWALLSEIDETEAFAAVKQLTQVLAIVLLGCITVIIIAALWFAKTLTKPVHALVSTMRRVEHEGDFSLRAPISSSDEIGESAQAFNSMLDALQVSLTATNRVMNKMADGCFSDRIKVECKGELDVLKQATNHCASTLDGAIGEINSIIKSMSEGHFDGQIHATMSGDLAKLKDNVNHSLYSLDNTMNAIVHVMKNVEQGNFKEQINVEAGGKLEQLKSCVNNSVQSLSGAVDDVSKVMNAIRNGDLTKRISLPLQGQLEILKDDINFSVTNLADVIEDICSVMASVSQGDFKHAVTCEASGQLGKLKKDINLSIESLDVAVSEISSVMTAISYGRFDRTIESSMKGQLHSLKTDINRSVNNLSQVIAELGSVMAAMCEGNFSLQINSDLQGQLLQLKGDVNGSIAVINDAISEVTQVLSALAKGDLTHTIDGNYNGVFHTLKSDVNATIAKLTEVIESIQRTAHNVSQSAAEIADSNTEISARTEEQAANLEEASASTSQMLESLTQVSKQSGSAVKLAHNAEETAKEGGELSNETVIAINEVDKASKNINEIVSVIDGLAFQTNLLALNAAVEAARAGENGKGFAVVANEVRELAGRSAASAKQIKDIIANSNEKVGQGIEMANSSGLKLEQIVSAVLEVSETIVKINSSTNSQQHAIKEVDQVVQRLTDLIQENSAITEETMAAAKQMAEQSYEMRRLLDYFNLAKDTPQATLLVHQFNAS</sequence>
<keyword evidence="3 5" id="KW-0807">Transducer</keyword>
<proteinExistence type="inferred from homology"/>
<dbReference type="Gene3D" id="1.20.120.1530">
    <property type="match status" value="2"/>
</dbReference>
<dbReference type="CDD" id="cd11386">
    <property type="entry name" value="MCP_signal"/>
    <property type="match status" value="1"/>
</dbReference>
<reference evidence="8 9" key="1">
    <citation type="submission" date="2016-10" db="EMBL/GenBank/DDBJ databases">
        <title>Pseudoalteromonas amylolytica sp. nov., isolated from the surface seawater.</title>
        <authorList>
            <person name="Wu Y.-H."/>
            <person name="Cheng H."/>
            <person name="Jin X.-B."/>
            <person name="Wang C.-S."/>
            <person name="Xu X.-W."/>
        </authorList>
    </citation>
    <scope>NUCLEOTIDE SEQUENCE [LARGE SCALE GENOMIC DNA]</scope>
    <source>
        <strain evidence="8 9">JCM 12483</strain>
    </source>
</reference>
<dbReference type="PANTHER" id="PTHR43531:SF11">
    <property type="entry name" value="METHYL-ACCEPTING CHEMOTAXIS PROTEIN 3"/>
    <property type="match status" value="1"/>
</dbReference>
<keyword evidence="9" id="KW-1185">Reference proteome</keyword>
<dbReference type="PROSITE" id="PS50111">
    <property type="entry name" value="CHEMOTAXIS_TRANSDUC_2"/>
    <property type="match status" value="1"/>
</dbReference>
<dbReference type="Pfam" id="PF00672">
    <property type="entry name" value="HAMP"/>
    <property type="match status" value="1"/>
</dbReference>
<dbReference type="InterPro" id="IPR051310">
    <property type="entry name" value="MCP_chemotaxis"/>
</dbReference>
<dbReference type="OrthoDB" id="2489132at2"/>
<dbReference type="EMBL" id="MNAN01000011">
    <property type="protein sequence ID" value="OHU97509.1"/>
    <property type="molecule type" value="Genomic_DNA"/>
</dbReference>
<evidence type="ECO:0000256" key="1">
    <source>
        <dbReference type="ARBA" id="ARBA00004370"/>
    </source>
</evidence>
<dbReference type="GO" id="GO:0016020">
    <property type="term" value="C:membrane"/>
    <property type="evidence" value="ECO:0007669"/>
    <property type="project" value="UniProtKB-SubCell"/>
</dbReference>
<dbReference type="FunFam" id="1.10.287.950:FF:000001">
    <property type="entry name" value="Methyl-accepting chemotaxis sensory transducer"/>
    <property type="match status" value="1"/>
</dbReference>
<evidence type="ECO:0000256" key="4">
    <source>
        <dbReference type="ARBA" id="ARBA00029447"/>
    </source>
</evidence>